<protein>
    <submittedName>
        <fullName evidence="1">Uncharacterized protein</fullName>
    </submittedName>
</protein>
<dbReference type="EMBL" id="CP135996">
    <property type="protein sequence ID" value="WOC31814.1"/>
    <property type="molecule type" value="Genomic_DNA"/>
</dbReference>
<name>A0AA97D9J2_9FIRM</name>
<dbReference type="Proteomes" id="UP001300604">
    <property type="component" value="Chromosome"/>
</dbReference>
<dbReference type="KEGG" id="carl:PXC00_11535"/>
<evidence type="ECO:0000313" key="2">
    <source>
        <dbReference type="Proteomes" id="UP001300604"/>
    </source>
</evidence>
<organism evidence="1 2">
    <name type="scientific">Caproicibacterium argilliputei</name>
    <dbReference type="NCBI Taxonomy" id="3030016"/>
    <lineage>
        <taxon>Bacteria</taxon>
        <taxon>Bacillati</taxon>
        <taxon>Bacillota</taxon>
        <taxon>Clostridia</taxon>
        <taxon>Eubacteriales</taxon>
        <taxon>Oscillospiraceae</taxon>
        <taxon>Caproicibacterium</taxon>
    </lineage>
</organism>
<reference evidence="2" key="3">
    <citation type="submission" date="2024-06" db="EMBL/GenBank/DDBJ databases">
        <authorList>
            <person name="Zeng C."/>
        </authorList>
    </citation>
    <scope>NUCLEOTIDE SEQUENCE [LARGE SCALE GENOMIC DNA]</scope>
    <source>
        <strain evidence="2">ZCY20-5</strain>
    </source>
</reference>
<proteinExistence type="predicted"/>
<dbReference type="RefSeq" id="WP_316934981.1">
    <property type="nucleotide sequence ID" value="NZ_CP135996.1"/>
</dbReference>
<gene>
    <name evidence="1" type="ORF">PXC00_11535</name>
</gene>
<dbReference type="AlphaFoldDB" id="A0AA97D9J2"/>
<reference evidence="2" key="1">
    <citation type="submission" date="2024-06" db="EMBL/GenBank/DDBJ databases">
        <title>Caproicibacterium argilliputei sp. nov, a novel caproic acid producing anaerobic bacterium isolated from pit mud.</title>
        <authorList>
            <person name="Zeng C."/>
        </authorList>
    </citation>
    <scope>NUCLEOTIDE SEQUENCE [LARGE SCALE GENOMIC DNA]</scope>
    <source>
        <strain evidence="2">ZCY20-5</strain>
    </source>
</reference>
<evidence type="ECO:0000313" key="1">
    <source>
        <dbReference type="EMBL" id="WOC31814.1"/>
    </source>
</evidence>
<keyword evidence="2" id="KW-1185">Reference proteome</keyword>
<accession>A0AA97D9J2</accession>
<sequence>MPLCGVALDEIIKGSIDKFFAINNFGLRQNKGFGSFIIRDKENESCNYANTSGYYLNINSTDNKDILNGIKEFYQELKNGINYNGEYKPSFLMKEFFKERLNDKKAMKIEILNTGKFELDSKKENKKYNNQFVTDKNALKKDRETNYEYIRGMLGFANFYSFRKVKLKENLNVMFDLTFNVNGGEIERFKSPITFKPIKLGKATKVFIIFDDDNLNRINGKEIYLKPNKINEKYLKQCTRNLSYEQCQKYIKVINSEIDNIEPIKLNLKIPVDFLKSLMKAAKESKKFKNLFCGGEPQ</sequence>
<reference evidence="1 2" key="2">
    <citation type="submission" date="2024-06" db="EMBL/GenBank/DDBJ databases">
        <title>Caproicibacterium argilliputei sp. nov, a novel caproic acid producing anaerobic bacterium isolated from pit mud.</title>
        <authorList>
            <person name="Xia S."/>
        </authorList>
    </citation>
    <scope>NUCLEOTIDE SEQUENCE [LARGE SCALE GENOMIC DNA]</scope>
    <source>
        <strain evidence="1 2">ZCY20-5</strain>
    </source>
</reference>